<gene>
    <name evidence="2" type="ORF">KUF71_017832</name>
</gene>
<keyword evidence="1" id="KW-1133">Transmembrane helix</keyword>
<name>A0AAE1HX42_9NEOP</name>
<keyword evidence="1" id="KW-0812">Transmembrane</keyword>
<reference evidence="2" key="2">
    <citation type="journal article" date="2023" name="BMC Genomics">
        <title>Pest status, molecular evolution, and epigenetic factors derived from the genome assembly of Frankliniella fusca, a thysanopteran phytovirus vector.</title>
        <authorList>
            <person name="Catto M.A."/>
            <person name="Labadie P.E."/>
            <person name="Jacobson A.L."/>
            <person name="Kennedy G.G."/>
            <person name="Srinivasan R."/>
            <person name="Hunt B.G."/>
        </authorList>
    </citation>
    <scope>NUCLEOTIDE SEQUENCE</scope>
    <source>
        <strain evidence="2">PL_HMW_Pooled</strain>
    </source>
</reference>
<accession>A0AAE1HX42</accession>
<dbReference type="EMBL" id="JAHWGI010001399">
    <property type="protein sequence ID" value="KAK3929372.1"/>
    <property type="molecule type" value="Genomic_DNA"/>
</dbReference>
<protein>
    <submittedName>
        <fullName evidence="2">EPS I polysaccharide export inner membrane protein EpsF</fullName>
    </submittedName>
</protein>
<feature type="transmembrane region" description="Helical" evidence="1">
    <location>
        <begin position="80"/>
        <end position="104"/>
    </location>
</feature>
<dbReference type="AlphaFoldDB" id="A0AAE1HX42"/>
<evidence type="ECO:0000313" key="3">
    <source>
        <dbReference type="Proteomes" id="UP001219518"/>
    </source>
</evidence>
<reference evidence="2" key="1">
    <citation type="submission" date="2021-07" db="EMBL/GenBank/DDBJ databases">
        <authorList>
            <person name="Catto M.A."/>
            <person name="Jacobson A."/>
            <person name="Kennedy G."/>
            <person name="Labadie P."/>
            <person name="Hunt B.G."/>
            <person name="Srinivasan R."/>
        </authorList>
    </citation>
    <scope>NUCLEOTIDE SEQUENCE</scope>
    <source>
        <strain evidence="2">PL_HMW_Pooled</strain>
        <tissue evidence="2">Head</tissue>
    </source>
</reference>
<comment type="caution">
    <text evidence="2">The sequence shown here is derived from an EMBL/GenBank/DDBJ whole genome shotgun (WGS) entry which is preliminary data.</text>
</comment>
<dbReference type="Proteomes" id="UP001219518">
    <property type="component" value="Unassembled WGS sequence"/>
</dbReference>
<keyword evidence="3" id="KW-1185">Reference proteome</keyword>
<organism evidence="2 3">
    <name type="scientific">Frankliniella fusca</name>
    <dbReference type="NCBI Taxonomy" id="407009"/>
    <lineage>
        <taxon>Eukaryota</taxon>
        <taxon>Metazoa</taxon>
        <taxon>Ecdysozoa</taxon>
        <taxon>Arthropoda</taxon>
        <taxon>Hexapoda</taxon>
        <taxon>Insecta</taxon>
        <taxon>Pterygota</taxon>
        <taxon>Neoptera</taxon>
        <taxon>Paraneoptera</taxon>
        <taxon>Thysanoptera</taxon>
        <taxon>Terebrantia</taxon>
        <taxon>Thripoidea</taxon>
        <taxon>Thripidae</taxon>
        <taxon>Frankliniella</taxon>
    </lineage>
</organism>
<sequence>MVATDRQIWQAWSCQRRATTGRFGDSAARAEPERAGVPSQHLCCTTADNLATGSRGIDGRKMTVLYVSGSTSLLFSSDLLIWKGVTFGYCSVLYANIIGIIKYYRYYRIL</sequence>
<evidence type="ECO:0000313" key="2">
    <source>
        <dbReference type="EMBL" id="KAK3929372.1"/>
    </source>
</evidence>
<proteinExistence type="predicted"/>
<evidence type="ECO:0000256" key="1">
    <source>
        <dbReference type="SAM" id="Phobius"/>
    </source>
</evidence>
<keyword evidence="1" id="KW-0472">Membrane</keyword>